<keyword evidence="6 7" id="KW-0998">Cell outer membrane</keyword>
<dbReference type="Pfam" id="PF07715">
    <property type="entry name" value="Plug"/>
    <property type="match status" value="1"/>
</dbReference>
<keyword evidence="2 7" id="KW-0813">Transport</keyword>
<comment type="caution">
    <text evidence="10">The sequence shown here is derived from an EMBL/GenBank/DDBJ whole genome shotgun (WGS) entry which is preliminary data.</text>
</comment>
<dbReference type="Pfam" id="PF13715">
    <property type="entry name" value="CarbopepD_reg_2"/>
    <property type="match status" value="1"/>
</dbReference>
<keyword evidence="11" id="KW-1185">Reference proteome</keyword>
<dbReference type="Gene3D" id="2.170.130.10">
    <property type="entry name" value="TonB-dependent receptor, plug domain"/>
    <property type="match status" value="1"/>
</dbReference>
<dbReference type="GO" id="GO:0009279">
    <property type="term" value="C:cell outer membrane"/>
    <property type="evidence" value="ECO:0007669"/>
    <property type="project" value="UniProtKB-SubCell"/>
</dbReference>
<keyword evidence="5 7" id="KW-0472">Membrane</keyword>
<evidence type="ECO:0000313" key="11">
    <source>
        <dbReference type="Proteomes" id="UP000478208"/>
    </source>
</evidence>
<comment type="similarity">
    <text evidence="7">Belongs to the TonB-dependent receptor family.</text>
</comment>
<evidence type="ECO:0000256" key="8">
    <source>
        <dbReference type="SAM" id="SignalP"/>
    </source>
</evidence>
<dbReference type="InterPro" id="IPR012910">
    <property type="entry name" value="Plug_dom"/>
</dbReference>
<reference evidence="10 11" key="1">
    <citation type="submission" date="2019-12" db="EMBL/GenBank/DDBJ databases">
        <authorList>
            <person name="Li J."/>
        </authorList>
    </citation>
    <scope>NUCLEOTIDE SEQUENCE [LARGE SCALE GENOMIC DNA]</scope>
    <source>
        <strain evidence="10 11">HL2-2</strain>
    </source>
</reference>
<dbReference type="Proteomes" id="UP000478208">
    <property type="component" value="Unassembled WGS sequence"/>
</dbReference>
<evidence type="ECO:0000313" key="10">
    <source>
        <dbReference type="EMBL" id="MUU79134.1"/>
    </source>
</evidence>
<keyword evidence="8" id="KW-0732">Signal</keyword>
<evidence type="ECO:0000259" key="9">
    <source>
        <dbReference type="Pfam" id="PF07715"/>
    </source>
</evidence>
<comment type="subcellular location">
    <subcellularLocation>
        <location evidence="1 7">Cell outer membrane</location>
        <topology evidence="1 7">Multi-pass membrane protein</topology>
    </subcellularLocation>
</comment>
<feature type="domain" description="TonB-dependent receptor plug" evidence="9">
    <location>
        <begin position="116"/>
        <end position="219"/>
    </location>
</feature>
<protein>
    <submittedName>
        <fullName evidence="10">SusC/RagA family TonB-linked outer membrane protein</fullName>
    </submittedName>
</protein>
<dbReference type="NCBIfam" id="TIGR04057">
    <property type="entry name" value="SusC_RagA_signa"/>
    <property type="match status" value="1"/>
</dbReference>
<gene>
    <name evidence="10" type="ORF">GN138_11815</name>
</gene>
<dbReference type="NCBIfam" id="TIGR04056">
    <property type="entry name" value="OMP_RagA_SusC"/>
    <property type="match status" value="1"/>
</dbReference>
<organism evidence="10 11">
    <name type="scientific">Winogradskyella endarachnes</name>
    <dbReference type="NCBI Taxonomy" id="2681965"/>
    <lineage>
        <taxon>Bacteria</taxon>
        <taxon>Pseudomonadati</taxon>
        <taxon>Bacteroidota</taxon>
        <taxon>Flavobacteriia</taxon>
        <taxon>Flavobacteriales</taxon>
        <taxon>Flavobacteriaceae</taxon>
        <taxon>Winogradskyella</taxon>
    </lineage>
</organism>
<feature type="chain" id="PRO_5027056554" evidence="8">
    <location>
        <begin position="24"/>
        <end position="1009"/>
    </location>
</feature>
<dbReference type="InterPro" id="IPR037066">
    <property type="entry name" value="Plug_dom_sf"/>
</dbReference>
<evidence type="ECO:0000256" key="7">
    <source>
        <dbReference type="PROSITE-ProRule" id="PRU01360"/>
    </source>
</evidence>
<dbReference type="InterPro" id="IPR039426">
    <property type="entry name" value="TonB-dep_rcpt-like"/>
</dbReference>
<feature type="signal peptide" evidence="8">
    <location>
        <begin position="1"/>
        <end position="23"/>
    </location>
</feature>
<dbReference type="SUPFAM" id="SSF56935">
    <property type="entry name" value="Porins"/>
    <property type="match status" value="1"/>
</dbReference>
<dbReference type="InterPro" id="IPR023997">
    <property type="entry name" value="TonB-dep_OMP_SusC/RagA_CS"/>
</dbReference>
<dbReference type="Gene3D" id="2.40.170.20">
    <property type="entry name" value="TonB-dependent receptor, beta-barrel domain"/>
    <property type="match status" value="1"/>
</dbReference>
<dbReference type="Gene3D" id="2.60.40.1120">
    <property type="entry name" value="Carboxypeptidase-like, regulatory domain"/>
    <property type="match status" value="1"/>
</dbReference>
<dbReference type="PROSITE" id="PS52016">
    <property type="entry name" value="TONB_DEPENDENT_REC_3"/>
    <property type="match status" value="1"/>
</dbReference>
<dbReference type="AlphaFoldDB" id="A0A6L6UEC9"/>
<sequence>MKIKLLKKLFFTLTILFGVFSQAQTVTGTVSSGDMPLPGASIIVKGTTNGTSSDFDGKYTIENVSTTSVLVVSYLGYITQEITVGNQSVINVTLIEDENSLEEVVVVGYGTKKKSLVTGAISSIDSKQIKSSSNQRVEQVLQGRTSGVTVTSSSGSPGQGAQIRIRGAGSSGSSEPLYIVDGMKSSSIATLAPSDIASMEVLKDAASAAIYGTEGANGVVIITTKGGSRGGIKVGFSTQLGTQFVNTDMELMNASQFVQYMNEAGISSVVDNGYNTNWIDSTFDKAPLTRYDLNVSGGNDKTSFYGSMGHLEQEGIVGQENSSFKRKTFRFNFKSELTKFLEVGVNATYSFSDRFGIQENSDTRGVIQNMLIIDPLTPVIYDSLADVPQSVLDNAAANNVPLLTDSNGNVYGYPSYSTGEVVNPVAYANVMNKTITNDVQSLYSAYLKLNILEGLSITTRFGKETGRIDVKNMINPYYVSSEASNTAYTGSHTKYENKRWLWENFITYNKSFKNHNFKLLAGYSAEDRDNVTLKATSGSVSIDEFTGFDFSLPGFNSNVTNPLPYLDNMVSTYGRLSYDYDGIYLFEASIRADKSDKFPEANRTAVFPAFSGGWLVSKEDFWKTESPISYLKLRASWGQNGSRSNLTGNADKTYIIEALNGLGIDYLGNTGAQITGYSNENLVWETSEQLNFGIDLRAFDNKLRFTTEYYKKTTRDAVVDDGSLITPGSAGFNSQAFNAGTIVNQGFEFELGYSDTTEGGFTYSINANLSTLKNEVTEILYVGDAGYLTGAGAPQNAEGITRFSEGLPAWYFYGYQTTGIDSNTGEILIADTNNDGDITDADKTMIGSPHPDVLYGGNISLGYKSFDFNLQFQGTIGNDIVATYHQPSRAITNKPIHFFNNRWQQPGDNASFPGAANVASAYDTDLVVEDGSYMRIKQIQLGYTLPRSFSDKLKLDNFRVYVSLDDFFTFTDYSGLDPEIGNFSFNAIGVDRGFYPTAAKAIFGLALDF</sequence>
<dbReference type="RefSeq" id="WP_157364205.1">
    <property type="nucleotide sequence ID" value="NZ_WOWS01000004.1"/>
</dbReference>
<evidence type="ECO:0000256" key="2">
    <source>
        <dbReference type="ARBA" id="ARBA00022448"/>
    </source>
</evidence>
<dbReference type="InterPro" id="IPR023996">
    <property type="entry name" value="TonB-dep_OMP_SusC/RagA"/>
</dbReference>
<dbReference type="SUPFAM" id="SSF49464">
    <property type="entry name" value="Carboxypeptidase regulatory domain-like"/>
    <property type="match status" value="1"/>
</dbReference>
<proteinExistence type="inferred from homology"/>
<evidence type="ECO:0000256" key="5">
    <source>
        <dbReference type="ARBA" id="ARBA00023136"/>
    </source>
</evidence>
<evidence type="ECO:0000256" key="6">
    <source>
        <dbReference type="ARBA" id="ARBA00023237"/>
    </source>
</evidence>
<dbReference type="InterPro" id="IPR008969">
    <property type="entry name" value="CarboxyPept-like_regulatory"/>
</dbReference>
<evidence type="ECO:0000256" key="1">
    <source>
        <dbReference type="ARBA" id="ARBA00004571"/>
    </source>
</evidence>
<keyword evidence="3 7" id="KW-1134">Transmembrane beta strand</keyword>
<accession>A0A6L6UEC9</accession>
<dbReference type="InterPro" id="IPR036942">
    <property type="entry name" value="Beta-barrel_TonB_sf"/>
</dbReference>
<evidence type="ECO:0000256" key="3">
    <source>
        <dbReference type="ARBA" id="ARBA00022452"/>
    </source>
</evidence>
<keyword evidence="4 7" id="KW-0812">Transmembrane</keyword>
<evidence type="ECO:0000256" key="4">
    <source>
        <dbReference type="ARBA" id="ARBA00022692"/>
    </source>
</evidence>
<name>A0A6L6UEC9_9FLAO</name>
<dbReference type="EMBL" id="WOWS01000004">
    <property type="protein sequence ID" value="MUU79134.1"/>
    <property type="molecule type" value="Genomic_DNA"/>
</dbReference>